<dbReference type="InterPro" id="IPR001915">
    <property type="entry name" value="Peptidase_M48"/>
</dbReference>
<feature type="domain" description="Peptidase M48" evidence="11">
    <location>
        <begin position="91"/>
        <end position="323"/>
    </location>
</feature>
<proteinExistence type="inferred from homology"/>
<evidence type="ECO:0000256" key="1">
    <source>
        <dbReference type="ARBA" id="ARBA00022475"/>
    </source>
</evidence>
<dbReference type="Proteomes" id="UP000281431">
    <property type="component" value="Unassembled WGS sequence"/>
</dbReference>
<evidence type="ECO:0000256" key="10">
    <source>
        <dbReference type="RuleBase" id="RU003983"/>
    </source>
</evidence>
<keyword evidence="8 10" id="KW-0482">Metalloprotease</keyword>
<evidence type="ECO:0000313" key="12">
    <source>
        <dbReference type="EMBL" id="RQG96211.1"/>
    </source>
</evidence>
<evidence type="ECO:0000256" key="6">
    <source>
        <dbReference type="ARBA" id="ARBA00022833"/>
    </source>
</evidence>
<evidence type="ECO:0000313" key="13">
    <source>
        <dbReference type="Proteomes" id="UP000281431"/>
    </source>
</evidence>
<keyword evidence="9" id="KW-0472">Membrane</keyword>
<accession>A0A3N6MJZ7</accession>
<dbReference type="Gene3D" id="3.30.2010.10">
    <property type="entry name" value="Metalloproteases ('zincins'), catalytic domain"/>
    <property type="match status" value="1"/>
</dbReference>
<keyword evidence="2 10" id="KW-0645">Protease</keyword>
<comment type="similarity">
    <text evidence="10">Belongs to the peptidase M48 family.</text>
</comment>
<name>A0A3N6MJZ7_NATCH</name>
<sequence>MTSTSERALTLRMLISIALLVLTAGGFVVAIWGVFVAVGLLFRLSRSTATTLAIAPTAAVLLAVAFLEYRGSTTFERAAAARPVDADEYPGVHAAVTRVASMYGLPTPTVAISERRAPEAMVVGVRPSTTRLVLSTGTLEALEEDELEAVIAHELAHVRNRDARVMTVVSAPTVIATGLVLRSPNLAKRDLTIAIALAIVGLLGVVLTRASVAVLSRTRELAADRAAAEITGSAAPLASALRTLDRRIRETPSEDLRKVRPVSVLSILPFASHEGIEATTATRSSESTVEPFPWSVRKPLARRRRALFRTHPPTEKRLSLLAEYERENT</sequence>
<keyword evidence="3" id="KW-0812">Transmembrane</keyword>
<evidence type="ECO:0000256" key="8">
    <source>
        <dbReference type="ARBA" id="ARBA00023049"/>
    </source>
</evidence>
<dbReference type="PANTHER" id="PTHR43221">
    <property type="entry name" value="PROTEASE HTPX"/>
    <property type="match status" value="1"/>
</dbReference>
<evidence type="ECO:0000256" key="4">
    <source>
        <dbReference type="ARBA" id="ARBA00022723"/>
    </source>
</evidence>
<dbReference type="EMBL" id="REFZ01000026">
    <property type="protein sequence ID" value="RQG96211.1"/>
    <property type="molecule type" value="Genomic_DNA"/>
</dbReference>
<evidence type="ECO:0000256" key="7">
    <source>
        <dbReference type="ARBA" id="ARBA00022989"/>
    </source>
</evidence>
<reference evidence="12 13" key="1">
    <citation type="submission" date="2018-10" db="EMBL/GenBank/DDBJ databases">
        <title>Natrarchaeobius chitinivorans gen. nov., sp. nov., and Natrarchaeobius haloalkaliphilus sp. nov., alkaliphilic, chitin-utilizing haloarchaea from hypersaline alkaline lakes.</title>
        <authorList>
            <person name="Sorokin D.Y."/>
            <person name="Elcheninov A.G."/>
            <person name="Kostrikina N.A."/>
            <person name="Bale N.J."/>
            <person name="Sinninghe Damste J.S."/>
            <person name="Khijniak T.V."/>
            <person name="Kublanov I.V."/>
            <person name="Toshchakov S.V."/>
        </authorList>
    </citation>
    <scope>NUCLEOTIDE SEQUENCE [LARGE SCALE GENOMIC DNA]</scope>
    <source>
        <strain evidence="12 13">AArcht7</strain>
    </source>
</reference>
<dbReference type="Pfam" id="PF01435">
    <property type="entry name" value="Peptidase_M48"/>
    <property type="match status" value="1"/>
</dbReference>
<evidence type="ECO:0000256" key="9">
    <source>
        <dbReference type="ARBA" id="ARBA00023136"/>
    </source>
</evidence>
<keyword evidence="13" id="KW-1185">Reference proteome</keyword>
<dbReference type="OrthoDB" id="28389at2157"/>
<dbReference type="PANTHER" id="PTHR43221:SF2">
    <property type="entry name" value="PROTEASE HTPX HOMOLOG"/>
    <property type="match status" value="1"/>
</dbReference>
<organism evidence="12 13">
    <name type="scientific">Natrarchaeobius chitinivorans</name>
    <dbReference type="NCBI Taxonomy" id="1679083"/>
    <lineage>
        <taxon>Archaea</taxon>
        <taxon>Methanobacteriati</taxon>
        <taxon>Methanobacteriota</taxon>
        <taxon>Stenosarchaea group</taxon>
        <taxon>Halobacteria</taxon>
        <taxon>Halobacteriales</taxon>
        <taxon>Natrialbaceae</taxon>
        <taxon>Natrarchaeobius</taxon>
    </lineage>
</organism>
<evidence type="ECO:0000259" key="11">
    <source>
        <dbReference type="Pfam" id="PF01435"/>
    </source>
</evidence>
<dbReference type="GO" id="GO:0046872">
    <property type="term" value="F:metal ion binding"/>
    <property type="evidence" value="ECO:0007669"/>
    <property type="project" value="UniProtKB-KW"/>
</dbReference>
<keyword evidence="5 10" id="KW-0378">Hydrolase</keyword>
<comment type="cofactor">
    <cofactor evidence="10">
        <name>Zn(2+)</name>
        <dbReference type="ChEBI" id="CHEBI:29105"/>
    </cofactor>
    <text evidence="10">Binds 1 zinc ion per subunit.</text>
</comment>
<dbReference type="GO" id="GO:0006508">
    <property type="term" value="P:proteolysis"/>
    <property type="evidence" value="ECO:0007669"/>
    <property type="project" value="UniProtKB-KW"/>
</dbReference>
<dbReference type="AlphaFoldDB" id="A0A3N6MJZ7"/>
<dbReference type="InterPro" id="IPR050083">
    <property type="entry name" value="HtpX_protease"/>
</dbReference>
<keyword evidence="6 10" id="KW-0862">Zinc</keyword>
<evidence type="ECO:0000256" key="5">
    <source>
        <dbReference type="ARBA" id="ARBA00022801"/>
    </source>
</evidence>
<gene>
    <name evidence="12" type="ORF">EA472_20690</name>
</gene>
<keyword evidence="4" id="KW-0479">Metal-binding</keyword>
<comment type="caution">
    <text evidence="12">The sequence shown here is derived from an EMBL/GenBank/DDBJ whole genome shotgun (WGS) entry which is preliminary data.</text>
</comment>
<evidence type="ECO:0000256" key="3">
    <source>
        <dbReference type="ARBA" id="ARBA00022692"/>
    </source>
</evidence>
<protein>
    <submittedName>
        <fullName evidence="12">Peptidase M48</fullName>
    </submittedName>
</protein>
<keyword evidence="1" id="KW-1003">Cell membrane</keyword>
<keyword evidence="7" id="KW-1133">Transmembrane helix</keyword>
<evidence type="ECO:0000256" key="2">
    <source>
        <dbReference type="ARBA" id="ARBA00022670"/>
    </source>
</evidence>
<dbReference type="GO" id="GO:0004222">
    <property type="term" value="F:metalloendopeptidase activity"/>
    <property type="evidence" value="ECO:0007669"/>
    <property type="project" value="InterPro"/>
</dbReference>